<organism evidence="1 2">
    <name type="scientific">Nocardia cyriacigeorgica</name>
    <dbReference type="NCBI Taxonomy" id="135487"/>
    <lineage>
        <taxon>Bacteria</taxon>
        <taxon>Bacillati</taxon>
        <taxon>Actinomycetota</taxon>
        <taxon>Actinomycetes</taxon>
        <taxon>Mycobacteriales</taxon>
        <taxon>Nocardiaceae</taxon>
        <taxon>Nocardia</taxon>
    </lineage>
</organism>
<comment type="caution">
    <text evidence="1">The sequence shown here is derived from an EMBL/GenBank/DDBJ whole genome shotgun (WGS) entry which is preliminary data.</text>
</comment>
<reference evidence="1 2" key="1">
    <citation type="submission" date="2020-01" db="EMBL/GenBank/DDBJ databases">
        <title>Genetics and antimicrobial susceptibilities of Nocardia species isolated from the soil; a comparison with species isolated from humans.</title>
        <authorList>
            <person name="Carrasco G."/>
            <person name="Monzon S."/>
            <person name="Sansegundo M."/>
            <person name="Garcia E."/>
            <person name="Garrido N."/>
            <person name="Medina M.J."/>
            <person name="Villalon P."/>
            <person name="Ramirez-Arocha A.C."/>
            <person name="Jimenez P."/>
            <person name="Cuesta I."/>
            <person name="Valdezate S."/>
        </authorList>
    </citation>
    <scope>NUCLEOTIDE SEQUENCE [LARGE SCALE GENOMIC DNA]</scope>
    <source>
        <strain evidence="1 2">CNM20110639</strain>
    </source>
</reference>
<proteinExistence type="predicted"/>
<sequence>MDEVVVVELDVDTVETAPTPVPAPVHTAREFDKLSVGDEIALGTVA</sequence>
<evidence type="ECO:0000313" key="1">
    <source>
        <dbReference type="EMBL" id="NEW48364.1"/>
    </source>
</evidence>
<accession>A0A6P1DGS3</accession>
<dbReference type="Proteomes" id="UP000468928">
    <property type="component" value="Unassembled WGS sequence"/>
</dbReference>
<gene>
    <name evidence="1" type="ORF">GV789_28750</name>
</gene>
<dbReference type="AlphaFoldDB" id="A0A6P1DGS3"/>
<evidence type="ECO:0000313" key="2">
    <source>
        <dbReference type="Proteomes" id="UP000468928"/>
    </source>
</evidence>
<protein>
    <submittedName>
        <fullName evidence="1">Uncharacterized protein</fullName>
    </submittedName>
</protein>
<name>A0A6P1DGS3_9NOCA</name>
<feature type="non-terminal residue" evidence="1">
    <location>
        <position position="46"/>
    </location>
</feature>
<dbReference type="EMBL" id="JAAGUZ010000216">
    <property type="protein sequence ID" value="NEW48364.1"/>
    <property type="molecule type" value="Genomic_DNA"/>
</dbReference>